<proteinExistence type="predicted"/>
<dbReference type="SUPFAM" id="SSF48403">
    <property type="entry name" value="Ankyrin repeat"/>
    <property type="match status" value="1"/>
</dbReference>
<dbReference type="InterPro" id="IPR036770">
    <property type="entry name" value="Ankyrin_rpt-contain_sf"/>
</dbReference>
<organism evidence="1 2">
    <name type="scientific">Saguinus oedipus</name>
    <name type="common">Cotton-top tamarin</name>
    <name type="synonym">Oedipomidas oedipus</name>
    <dbReference type="NCBI Taxonomy" id="9490"/>
    <lineage>
        <taxon>Eukaryota</taxon>
        <taxon>Metazoa</taxon>
        <taxon>Chordata</taxon>
        <taxon>Craniata</taxon>
        <taxon>Vertebrata</taxon>
        <taxon>Euteleostomi</taxon>
        <taxon>Mammalia</taxon>
        <taxon>Eutheria</taxon>
        <taxon>Euarchontoglires</taxon>
        <taxon>Primates</taxon>
        <taxon>Haplorrhini</taxon>
        <taxon>Platyrrhini</taxon>
        <taxon>Cebidae</taxon>
        <taxon>Callitrichinae</taxon>
        <taxon>Saguinus</taxon>
    </lineage>
</organism>
<keyword evidence="2" id="KW-1185">Reference proteome</keyword>
<reference evidence="1 2" key="1">
    <citation type="submission" date="2023-05" db="EMBL/GenBank/DDBJ databases">
        <title>B98-5 Cell Line De Novo Hybrid Assembly: An Optical Mapping Approach.</title>
        <authorList>
            <person name="Kananen K."/>
            <person name="Auerbach J.A."/>
            <person name="Kautto E."/>
            <person name="Blachly J.S."/>
        </authorList>
    </citation>
    <scope>NUCLEOTIDE SEQUENCE [LARGE SCALE GENOMIC DNA]</scope>
    <source>
        <strain evidence="1">B95-8</strain>
        <tissue evidence="1">Cell line</tissue>
    </source>
</reference>
<accession>A0ABQ9TZB2</accession>
<dbReference type="EMBL" id="JASSZA010000017">
    <property type="protein sequence ID" value="KAK2090147.1"/>
    <property type="molecule type" value="Genomic_DNA"/>
</dbReference>
<gene>
    <name evidence="1" type="primary">TRANK1_2</name>
    <name evidence="1" type="ORF">P7K49_031403</name>
</gene>
<dbReference type="Proteomes" id="UP001266305">
    <property type="component" value="Unassembled WGS sequence"/>
</dbReference>
<evidence type="ECO:0000313" key="2">
    <source>
        <dbReference type="Proteomes" id="UP001266305"/>
    </source>
</evidence>
<protein>
    <submittedName>
        <fullName evidence="1">TPR and ankyrin repeat-containing protein 1</fullName>
    </submittedName>
</protein>
<name>A0ABQ9TZB2_SAGOE</name>
<evidence type="ECO:0000313" key="1">
    <source>
        <dbReference type="EMBL" id="KAK2090147.1"/>
    </source>
</evidence>
<sequence length="205" mass="23100">MEMLDWLRPKSHATLSHPYVNGECRKVGEGCSRSTFFRFLLEKQKWPEVLLLLTRKVSGEPPLGDCFIKDCNFSDLDICTIIPHLSTWDQRKTQLLGCLIDSGASILEHVSGSGARNRVRRALPDGLQESQEKPLVMCLKHEDFELAFLLLTKGADPRAISLMEGDTPLHAALHIFLEIKAFSSSRKRLDIRTDALFSGLSFCEN</sequence>
<comment type="caution">
    <text evidence="1">The sequence shown here is derived from an EMBL/GenBank/DDBJ whole genome shotgun (WGS) entry which is preliminary data.</text>
</comment>
<dbReference type="Gene3D" id="1.25.40.20">
    <property type="entry name" value="Ankyrin repeat-containing domain"/>
    <property type="match status" value="1"/>
</dbReference>